<comment type="caution">
    <text evidence="1">The sequence shown here is derived from an EMBL/GenBank/DDBJ whole genome shotgun (WGS) entry which is preliminary data.</text>
</comment>
<evidence type="ECO:0000313" key="1">
    <source>
        <dbReference type="EMBL" id="GGA81236.1"/>
    </source>
</evidence>
<organism evidence="1 2">
    <name type="scientific">Staphylococcus muscae</name>
    <dbReference type="NCBI Taxonomy" id="1294"/>
    <lineage>
        <taxon>Bacteria</taxon>
        <taxon>Bacillati</taxon>
        <taxon>Bacillota</taxon>
        <taxon>Bacilli</taxon>
        <taxon>Bacillales</taxon>
        <taxon>Staphylococcaceae</taxon>
        <taxon>Staphylococcus</taxon>
    </lineage>
</organism>
<keyword evidence="2" id="KW-1185">Reference proteome</keyword>
<dbReference type="Proteomes" id="UP000652995">
    <property type="component" value="Unassembled WGS sequence"/>
</dbReference>
<accession>A0ABQ1HKA1</accession>
<dbReference type="EMBL" id="BMCB01000001">
    <property type="protein sequence ID" value="GGA81236.1"/>
    <property type="molecule type" value="Genomic_DNA"/>
</dbReference>
<name>A0ABQ1HKA1_9STAP</name>
<gene>
    <name evidence="1" type="ORF">GCM10007183_01740</name>
</gene>
<evidence type="ECO:0008006" key="3">
    <source>
        <dbReference type="Google" id="ProtNLM"/>
    </source>
</evidence>
<evidence type="ECO:0000313" key="2">
    <source>
        <dbReference type="Proteomes" id="UP000652995"/>
    </source>
</evidence>
<sequence>MTFFYYNAILKVIEVSRKIVRQTCNDYTGNDYSIRRYEHGLFKYHDEGK</sequence>
<protein>
    <recommendedName>
        <fullName evidence="3">Phage protein</fullName>
    </recommendedName>
</protein>
<proteinExistence type="predicted"/>
<reference evidence="2" key="1">
    <citation type="journal article" date="2019" name="Int. J. Syst. Evol. Microbiol.">
        <title>The Global Catalogue of Microorganisms (GCM) 10K type strain sequencing project: providing services to taxonomists for standard genome sequencing and annotation.</title>
        <authorList>
            <consortium name="The Broad Institute Genomics Platform"/>
            <consortium name="The Broad Institute Genome Sequencing Center for Infectious Disease"/>
            <person name="Wu L."/>
            <person name="Ma J."/>
        </authorList>
    </citation>
    <scope>NUCLEOTIDE SEQUENCE [LARGE SCALE GENOMIC DNA]</scope>
    <source>
        <strain evidence="2">CCM 4175</strain>
    </source>
</reference>